<dbReference type="AlphaFoldDB" id="A0A8J8P0J1"/>
<evidence type="ECO:0000256" key="4">
    <source>
        <dbReference type="ARBA" id="ARBA00023134"/>
    </source>
</evidence>
<proteinExistence type="inferred from homology"/>
<dbReference type="GO" id="GO:0005737">
    <property type="term" value="C:cytoplasm"/>
    <property type="evidence" value="ECO:0007669"/>
    <property type="project" value="TreeGrafter"/>
</dbReference>
<comment type="function">
    <text evidence="5">Small GTPase required for proper localization of RNA polymerase II and III (RNAPII and RNAPIII). May act at an RNAP assembly step prior to nuclear import.</text>
</comment>
<evidence type="ECO:0000256" key="3">
    <source>
        <dbReference type="ARBA" id="ARBA00022801"/>
    </source>
</evidence>
<dbReference type="Proteomes" id="UP000785679">
    <property type="component" value="Unassembled WGS sequence"/>
</dbReference>
<comment type="similarity">
    <text evidence="1 5">Belongs to the GPN-loop GTPase family.</text>
</comment>
<gene>
    <name evidence="6" type="ORF">FGO68_gene16662</name>
</gene>
<dbReference type="PANTHER" id="PTHR21231">
    <property type="entry name" value="XPA-BINDING PROTEIN 1-RELATED"/>
    <property type="match status" value="1"/>
</dbReference>
<dbReference type="Pfam" id="PF03029">
    <property type="entry name" value="ATP_bind_1"/>
    <property type="match status" value="1"/>
</dbReference>
<dbReference type="GO" id="GO:0005525">
    <property type="term" value="F:GTP binding"/>
    <property type="evidence" value="ECO:0007669"/>
    <property type="project" value="UniProtKB-KW"/>
</dbReference>
<evidence type="ECO:0000256" key="5">
    <source>
        <dbReference type="RuleBase" id="RU365059"/>
    </source>
</evidence>
<keyword evidence="3 5" id="KW-0378">Hydrolase</keyword>
<sequence length="330" mass="37427">MEKDLSQTLPEDNQEVSEDIVAQTLCGVVILGAPGTGKTTFCKALSEFLTQLDRKHAIVNLDPANDNMEYKCTIDVQELIRLEEVMEEFKLGPNGGMIYCLEFLQQNKDWLKEQILNVYRKDGTKYFIFDLPGQVEIYTNHSALRETLSSLVKELPMQVSALHLVDASYLYDKHRFLSALSLSLTATIGLELPFINAISKIDLLGKLGRPEMSLSFYQSISGLKYSFIGDEEEGGTSFANKYGKLSRELCDLIERFNMVSYTLIDITNKLLMANVLMQIDSQNGYFYDPQKLANAKEREIDYEGVGQYMDQDAVMDLEEKYLEGNDEGQE</sequence>
<evidence type="ECO:0000256" key="1">
    <source>
        <dbReference type="ARBA" id="ARBA00005290"/>
    </source>
</evidence>
<organism evidence="6 7">
    <name type="scientific">Halteria grandinella</name>
    <dbReference type="NCBI Taxonomy" id="5974"/>
    <lineage>
        <taxon>Eukaryota</taxon>
        <taxon>Sar</taxon>
        <taxon>Alveolata</taxon>
        <taxon>Ciliophora</taxon>
        <taxon>Intramacronucleata</taxon>
        <taxon>Spirotrichea</taxon>
        <taxon>Stichotrichia</taxon>
        <taxon>Sporadotrichida</taxon>
        <taxon>Halteriidae</taxon>
        <taxon>Halteria</taxon>
    </lineage>
</organism>
<dbReference type="InterPro" id="IPR027417">
    <property type="entry name" value="P-loop_NTPase"/>
</dbReference>
<name>A0A8J8P0J1_HALGN</name>
<keyword evidence="2 5" id="KW-0547">Nucleotide-binding</keyword>
<accession>A0A8J8P0J1</accession>
<comment type="caution">
    <text evidence="6">The sequence shown here is derived from an EMBL/GenBank/DDBJ whole genome shotgun (WGS) entry which is preliminary data.</text>
</comment>
<keyword evidence="7" id="KW-1185">Reference proteome</keyword>
<keyword evidence="4 5" id="KW-0342">GTP-binding</keyword>
<dbReference type="SUPFAM" id="SSF52540">
    <property type="entry name" value="P-loop containing nucleoside triphosphate hydrolases"/>
    <property type="match status" value="1"/>
</dbReference>
<dbReference type="GO" id="GO:0003924">
    <property type="term" value="F:GTPase activity"/>
    <property type="evidence" value="ECO:0007669"/>
    <property type="project" value="TreeGrafter"/>
</dbReference>
<reference evidence="6" key="1">
    <citation type="submission" date="2019-06" db="EMBL/GenBank/DDBJ databases">
        <authorList>
            <person name="Zheng W."/>
        </authorList>
    </citation>
    <scope>NUCLEOTIDE SEQUENCE</scope>
    <source>
        <strain evidence="6">QDHG01</strain>
    </source>
</reference>
<dbReference type="OrthoDB" id="5839at2759"/>
<evidence type="ECO:0000313" key="7">
    <source>
        <dbReference type="Proteomes" id="UP000785679"/>
    </source>
</evidence>
<evidence type="ECO:0000313" key="6">
    <source>
        <dbReference type="EMBL" id="TNV85043.1"/>
    </source>
</evidence>
<dbReference type="EMBL" id="RRYP01002201">
    <property type="protein sequence ID" value="TNV85043.1"/>
    <property type="molecule type" value="Genomic_DNA"/>
</dbReference>
<dbReference type="InterPro" id="IPR004130">
    <property type="entry name" value="Gpn"/>
</dbReference>
<dbReference type="FunFam" id="3.40.50.300:FF:000338">
    <property type="entry name" value="GPN-loop GTPase 2"/>
    <property type="match status" value="1"/>
</dbReference>
<protein>
    <recommendedName>
        <fullName evidence="5">GPN-loop GTPase 2</fullName>
    </recommendedName>
</protein>
<evidence type="ECO:0000256" key="2">
    <source>
        <dbReference type="ARBA" id="ARBA00022741"/>
    </source>
</evidence>
<comment type="subunit">
    <text evidence="5">Binds to RNA polymerase II (RNAPII).</text>
</comment>
<dbReference type="Gene3D" id="3.40.50.300">
    <property type="entry name" value="P-loop containing nucleotide triphosphate hydrolases"/>
    <property type="match status" value="1"/>
</dbReference>
<dbReference type="PANTHER" id="PTHR21231:SF3">
    <property type="entry name" value="GPN-LOOP GTPASE 2"/>
    <property type="match status" value="1"/>
</dbReference>